<evidence type="ECO:0008006" key="2">
    <source>
        <dbReference type="Google" id="ProtNLM"/>
    </source>
</evidence>
<protein>
    <recommendedName>
        <fullName evidence="2">Maltogenic Amylase C-terminal domain-containing protein</fullName>
    </recommendedName>
</protein>
<dbReference type="AlphaFoldDB" id="X0T0M8"/>
<reference evidence="1" key="1">
    <citation type="journal article" date="2014" name="Front. Microbiol.">
        <title>High frequency of phylogenetically diverse reductive dehalogenase-homologous genes in deep subseafloor sedimentary metagenomes.</title>
        <authorList>
            <person name="Kawai M."/>
            <person name="Futagami T."/>
            <person name="Toyoda A."/>
            <person name="Takaki Y."/>
            <person name="Nishi S."/>
            <person name="Hori S."/>
            <person name="Arai W."/>
            <person name="Tsubouchi T."/>
            <person name="Morono Y."/>
            <person name="Uchiyama I."/>
            <person name="Ito T."/>
            <person name="Fujiyama A."/>
            <person name="Inagaki F."/>
            <person name="Takami H."/>
        </authorList>
    </citation>
    <scope>NUCLEOTIDE SEQUENCE</scope>
    <source>
        <strain evidence="1">Expedition CK06-06</strain>
    </source>
</reference>
<name>X0T0M8_9ZZZZ</name>
<organism evidence="1">
    <name type="scientific">marine sediment metagenome</name>
    <dbReference type="NCBI Taxonomy" id="412755"/>
    <lineage>
        <taxon>unclassified sequences</taxon>
        <taxon>metagenomes</taxon>
        <taxon>ecological metagenomes</taxon>
    </lineage>
</organism>
<evidence type="ECO:0000313" key="1">
    <source>
        <dbReference type="EMBL" id="GAF86809.1"/>
    </source>
</evidence>
<comment type="caution">
    <text evidence="1">The sequence shown here is derived from an EMBL/GenBank/DDBJ whole genome shotgun (WGS) entry which is preliminary data.</text>
</comment>
<dbReference type="EMBL" id="BARS01015054">
    <property type="protein sequence ID" value="GAF86809.1"/>
    <property type="molecule type" value="Genomic_DNA"/>
</dbReference>
<feature type="non-terminal residue" evidence="1">
    <location>
        <position position="1"/>
    </location>
</feature>
<accession>X0T0M8</accession>
<proteinExistence type="predicted"/>
<gene>
    <name evidence="1" type="ORF">S01H1_24986</name>
</gene>
<sequence length="55" mass="6212">RGEQSSGQVLIVANNGTETVKFELPFGNWRSVTEGEVLQETIYIPSLQVMIFERL</sequence>